<sequence>MTDDLLRYGTLGGAYVGNPERIARLFENEDIARLNDGPWEISRLGGKERWPTALDYISNNIDLFRQWAYRRADGDRALLQEIDRYVDDVYQWLKQGKMNGRLDDIELERLKRAKEALTEKLSEYVPERLIAGGLASIEQLLRDIENTEHVARYPAMASPKWYNAEIVRLCLLAEKIKLLMRLVEKTHPETADKYNYLHYLDEVVARIISYKGVLERSRDGLHEKVGTGKVNVQEHLSEIDEDIDKARKRIDDHFTELRERLASSKPLAREEILRALRQYESSRDVSVLPPIRQLYNALKRLKEPTSEDTSTLGHFIIALGRAIRNRAGYHCGLFDHFSIVEVLREMQSLNTGKSVEGCGMLAREADLGEPEDLTARAYEMHGLVRDNSVRERFRHQCALLRTGWYAWKPEDPGPSPEHWLGLPGDHLPDNLRGVMAHMFGDHGPVMTPDLELPRAYALLAILHDHALKNVYAPIADADVWPPDDQFSELVRMRWREMRDNWSAWHTVIDMALNDVRADLARSEPADETNVVTKKHKPKRRARKKTPPQLLRETRERHAVKALTQDPEITSRELGKKLGCDASTIVRLKAWKSRGLLHRDSPRAQYEDVPPESDADPCAQDLE</sequence>
<feature type="compositionally biased region" description="Basic residues" evidence="2">
    <location>
        <begin position="532"/>
        <end position="545"/>
    </location>
</feature>
<accession>A0AAW6U1R5</accession>
<proteinExistence type="predicted"/>
<gene>
    <name evidence="3" type="ORF">QJ522_15790</name>
</gene>
<dbReference type="EMBL" id="JASCXX010000021">
    <property type="protein sequence ID" value="MDI6450522.1"/>
    <property type="molecule type" value="Genomic_DNA"/>
</dbReference>
<feature type="coiled-coil region" evidence="1">
    <location>
        <begin position="229"/>
        <end position="256"/>
    </location>
</feature>
<evidence type="ECO:0000313" key="3">
    <source>
        <dbReference type="EMBL" id="MDI6450522.1"/>
    </source>
</evidence>
<protein>
    <submittedName>
        <fullName evidence="3">Uncharacterized protein</fullName>
    </submittedName>
</protein>
<dbReference type="AlphaFoldDB" id="A0AAW6U1R5"/>
<evidence type="ECO:0000256" key="1">
    <source>
        <dbReference type="SAM" id="Coils"/>
    </source>
</evidence>
<keyword evidence="4" id="KW-1185">Reference proteome</keyword>
<dbReference type="RefSeq" id="WP_349245933.1">
    <property type="nucleotide sequence ID" value="NZ_JASCXX010000021.1"/>
</dbReference>
<reference evidence="3" key="1">
    <citation type="submission" date="2023-05" db="EMBL/GenBank/DDBJ databases">
        <title>Anaerotaeda fermentans gen. nov., sp. nov., a novel anaerobic planctomycete of the new family within the order Sedimentisphaerales isolated from Taman Peninsula, Russia.</title>
        <authorList>
            <person name="Khomyakova M.A."/>
            <person name="Merkel A.Y."/>
            <person name="Slobodkin A.I."/>
        </authorList>
    </citation>
    <scope>NUCLEOTIDE SEQUENCE</scope>
    <source>
        <strain evidence="3">M17dextr</strain>
    </source>
</reference>
<name>A0AAW6U1R5_9BACT</name>
<feature type="compositionally biased region" description="Basic and acidic residues" evidence="2">
    <location>
        <begin position="596"/>
        <end position="605"/>
    </location>
</feature>
<dbReference type="Proteomes" id="UP001431776">
    <property type="component" value="Unassembled WGS sequence"/>
</dbReference>
<feature type="region of interest" description="Disordered" evidence="2">
    <location>
        <begin position="596"/>
        <end position="622"/>
    </location>
</feature>
<feature type="region of interest" description="Disordered" evidence="2">
    <location>
        <begin position="523"/>
        <end position="549"/>
    </location>
</feature>
<comment type="caution">
    <text evidence="3">The sequence shown here is derived from an EMBL/GenBank/DDBJ whole genome shotgun (WGS) entry which is preliminary data.</text>
</comment>
<organism evidence="3 4">
    <name type="scientific">Anaerobaca lacustris</name>
    <dbReference type="NCBI Taxonomy" id="3044600"/>
    <lineage>
        <taxon>Bacteria</taxon>
        <taxon>Pseudomonadati</taxon>
        <taxon>Planctomycetota</taxon>
        <taxon>Phycisphaerae</taxon>
        <taxon>Sedimentisphaerales</taxon>
        <taxon>Anaerobacaceae</taxon>
        <taxon>Anaerobaca</taxon>
    </lineage>
</organism>
<keyword evidence="1" id="KW-0175">Coiled coil</keyword>
<evidence type="ECO:0000313" key="4">
    <source>
        <dbReference type="Proteomes" id="UP001431776"/>
    </source>
</evidence>
<evidence type="ECO:0000256" key="2">
    <source>
        <dbReference type="SAM" id="MobiDB-lite"/>
    </source>
</evidence>